<dbReference type="Gene3D" id="3.10.20.90">
    <property type="entry name" value="Phosphatidylinositol 3-kinase Catalytic Subunit, Chain A, domain 1"/>
    <property type="match status" value="1"/>
</dbReference>
<dbReference type="Gene3D" id="1.20.58.120">
    <property type="entry name" value="BAG domain"/>
    <property type="match status" value="1"/>
</dbReference>
<evidence type="ECO:0000256" key="2">
    <source>
        <dbReference type="SAM" id="MobiDB-lite"/>
    </source>
</evidence>
<feature type="compositionally biased region" description="Pro residues" evidence="2">
    <location>
        <begin position="96"/>
        <end position="106"/>
    </location>
</feature>
<evidence type="ECO:0000256" key="1">
    <source>
        <dbReference type="ARBA" id="ARBA00023186"/>
    </source>
</evidence>
<dbReference type="InterPro" id="IPR000626">
    <property type="entry name" value="Ubiquitin-like_dom"/>
</dbReference>
<protein>
    <recommendedName>
        <fullName evidence="7">BAG family molecular chaperone regulator 1</fullName>
    </recommendedName>
</protein>
<dbReference type="EMBL" id="JALJOR010000013">
    <property type="protein sequence ID" value="KAK9806756.1"/>
    <property type="molecule type" value="Genomic_DNA"/>
</dbReference>
<reference evidence="5 6" key="1">
    <citation type="journal article" date="2024" name="Nat. Commun.">
        <title>Phylogenomics reveals the evolutionary origins of lichenization in chlorophyte algae.</title>
        <authorList>
            <person name="Puginier C."/>
            <person name="Libourel C."/>
            <person name="Otte J."/>
            <person name="Skaloud P."/>
            <person name="Haon M."/>
            <person name="Grisel S."/>
            <person name="Petersen M."/>
            <person name="Berrin J.G."/>
            <person name="Delaux P.M."/>
            <person name="Dal Grande F."/>
            <person name="Keller J."/>
        </authorList>
    </citation>
    <scope>NUCLEOTIDE SEQUENCE [LARGE SCALE GENOMIC DNA]</scope>
    <source>
        <strain evidence="5 6">SAG 2043</strain>
    </source>
</reference>
<evidence type="ECO:0008006" key="7">
    <source>
        <dbReference type="Google" id="ProtNLM"/>
    </source>
</evidence>
<dbReference type="SMART" id="SM00264">
    <property type="entry name" value="BAG"/>
    <property type="match status" value="1"/>
</dbReference>
<feature type="region of interest" description="Disordered" evidence="2">
    <location>
        <begin position="89"/>
        <end position="119"/>
    </location>
</feature>
<accession>A0AAW1P6G6</accession>
<dbReference type="GO" id="GO:0005737">
    <property type="term" value="C:cytoplasm"/>
    <property type="evidence" value="ECO:0007669"/>
    <property type="project" value="TreeGrafter"/>
</dbReference>
<evidence type="ECO:0000259" key="4">
    <source>
        <dbReference type="PROSITE" id="PS51035"/>
    </source>
</evidence>
<dbReference type="InterPro" id="IPR036533">
    <property type="entry name" value="BAG_dom_sf"/>
</dbReference>
<feature type="domain" description="BAG" evidence="4">
    <location>
        <begin position="116"/>
        <end position="194"/>
    </location>
</feature>
<comment type="caution">
    <text evidence="5">The sequence shown here is derived from an EMBL/GenBank/DDBJ whole genome shotgun (WGS) entry which is preliminary data.</text>
</comment>
<proteinExistence type="predicted"/>
<evidence type="ECO:0000259" key="3">
    <source>
        <dbReference type="PROSITE" id="PS50053"/>
    </source>
</evidence>
<dbReference type="PANTHER" id="PTHR12329">
    <property type="entry name" value="BCL2-ASSOCIATED ATHANOGENE"/>
    <property type="match status" value="1"/>
</dbReference>
<dbReference type="GO" id="GO:0050821">
    <property type="term" value="P:protein stabilization"/>
    <property type="evidence" value="ECO:0007669"/>
    <property type="project" value="TreeGrafter"/>
</dbReference>
<dbReference type="InterPro" id="IPR039773">
    <property type="entry name" value="BAG_chaperone_regulator"/>
</dbReference>
<feature type="domain" description="Ubiquitin-like" evidence="3">
    <location>
        <begin position="7"/>
        <end position="72"/>
    </location>
</feature>
<dbReference type="SUPFAM" id="SSF63491">
    <property type="entry name" value="BAG domain"/>
    <property type="match status" value="1"/>
</dbReference>
<keyword evidence="1" id="KW-0143">Chaperone</keyword>
<evidence type="ECO:0000313" key="5">
    <source>
        <dbReference type="EMBL" id="KAK9806756.1"/>
    </source>
</evidence>
<dbReference type="SUPFAM" id="SSF54236">
    <property type="entry name" value="Ubiquitin-like"/>
    <property type="match status" value="1"/>
</dbReference>
<name>A0AAW1P6G6_9CHLO</name>
<dbReference type="GO" id="GO:0051087">
    <property type="term" value="F:protein-folding chaperone binding"/>
    <property type="evidence" value="ECO:0007669"/>
    <property type="project" value="InterPro"/>
</dbReference>
<dbReference type="PROSITE" id="PS50053">
    <property type="entry name" value="UBIQUITIN_2"/>
    <property type="match status" value="1"/>
</dbReference>
<dbReference type="PANTHER" id="PTHR12329:SF16">
    <property type="entry name" value="BAG FAMILY MOLECULAR CHAPERONE REGULATOR 1"/>
    <property type="match status" value="1"/>
</dbReference>
<evidence type="ECO:0000313" key="6">
    <source>
        <dbReference type="Proteomes" id="UP001489004"/>
    </source>
</evidence>
<dbReference type="InterPro" id="IPR029071">
    <property type="entry name" value="Ubiquitin-like_domsf"/>
</dbReference>
<keyword evidence="6" id="KW-1185">Reference proteome</keyword>
<dbReference type="GO" id="GO:0000774">
    <property type="term" value="F:adenyl-nucleotide exchange factor activity"/>
    <property type="evidence" value="ECO:0007669"/>
    <property type="project" value="TreeGrafter"/>
</dbReference>
<gene>
    <name evidence="5" type="ORF">WJX72_001633</name>
</gene>
<dbReference type="Proteomes" id="UP001489004">
    <property type="component" value="Unassembled WGS sequence"/>
</dbReference>
<dbReference type="Pfam" id="PF00240">
    <property type="entry name" value="ubiquitin"/>
    <property type="match status" value="1"/>
</dbReference>
<sequence>MQGGVAIKLCYKTECWPLHVPQSLTFAELKDEAAKRIGIPEQHINLLVKGRPRSDADALFMAGVKNGAKITIAETEEYRKLQAAALAAQEAARKPAPQPQRPPEPQLSPEEKAKSQIAGVRGQVDDLAAQVQQVQQELDWARAGKEAGRLAELLTQKLLKLDNIDVAGSAECRQERKNEINRINAMCDHLETFKARAAS</sequence>
<dbReference type="PROSITE" id="PS51035">
    <property type="entry name" value="BAG"/>
    <property type="match status" value="1"/>
</dbReference>
<dbReference type="Pfam" id="PF02179">
    <property type="entry name" value="BAG"/>
    <property type="match status" value="1"/>
</dbReference>
<dbReference type="AlphaFoldDB" id="A0AAW1P6G6"/>
<dbReference type="InterPro" id="IPR003103">
    <property type="entry name" value="BAG_domain"/>
</dbReference>
<organism evidence="5 6">
    <name type="scientific">[Myrmecia] bisecta</name>
    <dbReference type="NCBI Taxonomy" id="41462"/>
    <lineage>
        <taxon>Eukaryota</taxon>
        <taxon>Viridiplantae</taxon>
        <taxon>Chlorophyta</taxon>
        <taxon>core chlorophytes</taxon>
        <taxon>Trebouxiophyceae</taxon>
        <taxon>Trebouxiales</taxon>
        <taxon>Trebouxiaceae</taxon>
        <taxon>Myrmecia</taxon>
    </lineage>
</organism>